<organism evidence="2">
    <name type="scientific">Longilinea arvoryzae</name>
    <dbReference type="NCBI Taxonomy" id="360412"/>
    <lineage>
        <taxon>Bacteria</taxon>
        <taxon>Bacillati</taxon>
        <taxon>Chloroflexota</taxon>
        <taxon>Anaerolineae</taxon>
        <taxon>Anaerolineales</taxon>
        <taxon>Anaerolineaceae</taxon>
        <taxon>Longilinea</taxon>
    </lineage>
</organism>
<keyword evidence="3" id="KW-1185">Reference proteome</keyword>
<sequence>MPTIYEQGRAFQRELLQHERAAASEMVRYYGNIWRSLNDQIQTLVQSYYADPEHPANWLYRYDRLNTLRAQTEAQIREFAAYANTSIRSQQLYAVEQAQSHAEQLVRLGLGTPPEGVTLDFNRLPTEALSDLIGFLSDGSPLSSSLAELAGSAGQAVADGLVTGLALGWNPRRIAASIRQALGGDLVRALRLARTETLRAYRESTRRNYQANSNVLHGWIWMSARNERTCGMCWAMHGTKHGLDEMLDDHPNGRCTMLPWTKTWAELGYDGVPDNPELEPGSKLFEKLNPEKQRAILGPAKYAAWRDGRFTLSQIVGRRNDPRWGSMRFERNLKDLIGEDATNYTRLALMQTLKSAGNSVDDLVRIGYLGLRDLSPEEIRRIQEEVARMPFATRTVKVPLVDRGKIIDGVQLERYTRSDIYHLYKHIKDRQWQAGATSEMYFGDLRQAIRNAERISTYRHQNEQVVGFLSNNSIDASHLGLKPENFVYVVYSINQHAIITGYQTSGLSMLTIPEGAVWLK</sequence>
<dbReference type="InterPro" id="IPR006528">
    <property type="entry name" value="Phage_head_morphogenesis_dom"/>
</dbReference>
<evidence type="ECO:0000313" key="3">
    <source>
        <dbReference type="Proteomes" id="UP000055060"/>
    </source>
</evidence>
<dbReference type="OrthoDB" id="976362at2"/>
<accession>A0A0S7BB71</accession>
<dbReference type="Proteomes" id="UP000055060">
    <property type="component" value="Unassembled WGS sequence"/>
</dbReference>
<name>A0A0S7BB71_9CHLR</name>
<dbReference type="STRING" id="360412.LARV_02666"/>
<proteinExistence type="predicted"/>
<evidence type="ECO:0000313" key="2">
    <source>
        <dbReference type="EMBL" id="GAP14887.1"/>
    </source>
</evidence>
<dbReference type="RefSeq" id="WP_075074110.1">
    <property type="nucleotide sequence ID" value="NZ_DF967972.1"/>
</dbReference>
<protein>
    <submittedName>
        <fullName evidence="2">Phage Mu protein F like protein</fullName>
    </submittedName>
</protein>
<feature type="domain" description="Phage head morphogenesis" evidence="1">
    <location>
        <begin position="156"/>
        <end position="256"/>
    </location>
</feature>
<gene>
    <name evidence="2" type="ORF">LARV_02666</name>
</gene>
<reference evidence="2" key="1">
    <citation type="submission" date="2015-07" db="EMBL/GenBank/DDBJ databases">
        <title>Draft Genome Sequences of Anaerolinea thermolimosa IMO-1, Bellilinea caldifistulae GOMI-1, Leptolinea tardivitalis YMTK-2, Levilinea saccharolytica KIBI-1,Longilinea arvoryzae KOME-1, Previously Described as Members of the Anaerolineaceae (Chloroflexi).</title>
        <authorList>
            <person name="Sekiguchi Y."/>
            <person name="Ohashi A."/>
            <person name="Matsuura N."/>
            <person name="Tourlousse M.D."/>
        </authorList>
    </citation>
    <scope>NUCLEOTIDE SEQUENCE [LARGE SCALE GENOMIC DNA]</scope>
    <source>
        <strain evidence="2">KOME-1</strain>
    </source>
</reference>
<evidence type="ECO:0000259" key="1">
    <source>
        <dbReference type="Pfam" id="PF04233"/>
    </source>
</evidence>
<dbReference type="AlphaFoldDB" id="A0A0S7BB71"/>
<dbReference type="Pfam" id="PF04233">
    <property type="entry name" value="Phage_Mu_F"/>
    <property type="match status" value="1"/>
</dbReference>
<dbReference type="EMBL" id="DF967972">
    <property type="protein sequence ID" value="GAP14887.1"/>
    <property type="molecule type" value="Genomic_DNA"/>
</dbReference>